<reference evidence="2 3" key="1">
    <citation type="submission" date="2019-04" db="EMBL/GenBank/DDBJ databases">
        <title>Complete genome sequence of Pantoea sp. infecting bacteriophage vB_PagM_AAM37.</title>
        <authorList>
            <person name="Truncaite L."/>
            <person name="Simoliuniene M."/>
            <person name="Zajanckauskaite A."/>
            <person name="Meskys R."/>
            <person name="Simoliunas E."/>
        </authorList>
    </citation>
    <scope>NUCLEOTIDE SEQUENCE [LARGE SCALE GENOMIC DNA]</scope>
    <source>
        <strain evidence="2">AAM37</strain>
    </source>
</reference>
<gene>
    <name evidence="2" type="ORF">AAM37_gp56</name>
</gene>
<keyword evidence="1" id="KW-1133">Transmembrane helix</keyword>
<keyword evidence="3" id="KW-1185">Reference proteome</keyword>
<evidence type="ECO:0000256" key="1">
    <source>
        <dbReference type="SAM" id="Phobius"/>
    </source>
</evidence>
<name>A0A513ZYH1_9CAUD</name>
<keyword evidence="1" id="KW-0472">Membrane</keyword>
<accession>A0A513ZYH1</accession>
<keyword evidence="1" id="KW-0812">Transmembrane</keyword>
<dbReference type="EMBL" id="MK798143">
    <property type="protein sequence ID" value="QDH45727.1"/>
    <property type="molecule type" value="Genomic_DNA"/>
</dbReference>
<proteinExistence type="predicted"/>
<feature type="transmembrane region" description="Helical" evidence="1">
    <location>
        <begin position="12"/>
        <end position="32"/>
    </location>
</feature>
<protein>
    <submittedName>
        <fullName evidence="2">Uncharacterized protein</fullName>
    </submittedName>
</protein>
<evidence type="ECO:0000313" key="3">
    <source>
        <dbReference type="Proteomes" id="UP000317930"/>
    </source>
</evidence>
<dbReference type="Proteomes" id="UP000317930">
    <property type="component" value="Segment"/>
</dbReference>
<organism evidence="2 3">
    <name type="scientific">Pantoea phage vB_PagM_AAM37</name>
    <dbReference type="NCBI Taxonomy" id="2588093"/>
    <lineage>
        <taxon>Viruses</taxon>
        <taxon>Duplodnaviria</taxon>
        <taxon>Heunggongvirae</taxon>
        <taxon>Uroviricota</taxon>
        <taxon>Caudoviricetes</taxon>
        <taxon>Dibbivirus</taxon>
        <taxon>Dibbivirus AAM37</taxon>
    </lineage>
</organism>
<sequence length="97" mass="10927">MPLSQHIKGISMKWLILIAGLLAAGYIGNKLVEKQEARDAMPAEQRQQLEANEHNAYNASGIKVFHDDQRNVTCWKYQEYNRGGLSCLPDSQVGRVN</sequence>
<evidence type="ECO:0000313" key="2">
    <source>
        <dbReference type="EMBL" id="QDH45727.1"/>
    </source>
</evidence>